<dbReference type="Proteomes" id="UP001501495">
    <property type="component" value="Unassembled WGS sequence"/>
</dbReference>
<organism evidence="3 4">
    <name type="scientific">Nocardioides fonticola</name>
    <dbReference type="NCBI Taxonomy" id="450363"/>
    <lineage>
        <taxon>Bacteria</taxon>
        <taxon>Bacillati</taxon>
        <taxon>Actinomycetota</taxon>
        <taxon>Actinomycetes</taxon>
        <taxon>Propionibacteriales</taxon>
        <taxon>Nocardioidaceae</taxon>
        <taxon>Nocardioides</taxon>
    </lineage>
</organism>
<evidence type="ECO:0000259" key="2">
    <source>
        <dbReference type="Pfam" id="PF01575"/>
    </source>
</evidence>
<dbReference type="InterPro" id="IPR029069">
    <property type="entry name" value="HotDog_dom_sf"/>
</dbReference>
<keyword evidence="4" id="KW-1185">Reference proteome</keyword>
<dbReference type="Pfam" id="PF01575">
    <property type="entry name" value="MaoC_dehydratas"/>
    <property type="match status" value="1"/>
</dbReference>
<dbReference type="EMBL" id="BAAAZH010000032">
    <property type="protein sequence ID" value="GAA4128526.1"/>
    <property type="molecule type" value="Genomic_DNA"/>
</dbReference>
<protein>
    <submittedName>
        <fullName evidence="3">MaoC/PaaZ C-terminal domain-containing protein</fullName>
    </submittedName>
</protein>
<accession>A0ABP7XZL7</accession>
<dbReference type="PANTHER" id="PTHR43841:SF1">
    <property type="entry name" value="3-HYDROXYACYL-THIOESTER DEHYDRATASE X"/>
    <property type="match status" value="1"/>
</dbReference>
<comment type="similarity">
    <text evidence="1">Belongs to the enoyl-CoA hydratase/isomerase family.</text>
</comment>
<evidence type="ECO:0000313" key="4">
    <source>
        <dbReference type="Proteomes" id="UP001501495"/>
    </source>
</evidence>
<sequence>MPEMAVETKTWSGGGGASTLLKAALPSLPVVGQLPGVKKASPKGFEGLAFTRPTVTVERAHVDAYARVCGFPTKDVVPLPYPHMLAFPLHMAIMTDPAFPAPAIGTVHLENSITGHRPIRVGEALDVSARVGAPLPHPKGTIFEFVTEVHAGGELVWESTSTYLRRGRGDENASGGSVFPDADPTGIVWKLPADLGRTYAGVSGDANPIHLYPLTAKALGFDRQIAHGMWTMARCVAALENRLPGAVKVDVAFKKPVFLPGSVAFGCRVLDDGFAFSLSNPRNGAPHLAGRTWAL</sequence>
<gene>
    <name evidence="3" type="ORF">GCM10022215_40110</name>
</gene>
<evidence type="ECO:0000313" key="3">
    <source>
        <dbReference type="EMBL" id="GAA4128526.1"/>
    </source>
</evidence>
<dbReference type="PANTHER" id="PTHR43841">
    <property type="entry name" value="3-HYDROXYACYL-THIOESTER DEHYDRATASE HTDX-RELATED"/>
    <property type="match status" value="1"/>
</dbReference>
<dbReference type="SUPFAM" id="SSF54637">
    <property type="entry name" value="Thioesterase/thiol ester dehydrase-isomerase"/>
    <property type="match status" value="2"/>
</dbReference>
<reference evidence="4" key="1">
    <citation type="journal article" date="2019" name="Int. J. Syst. Evol. Microbiol.">
        <title>The Global Catalogue of Microorganisms (GCM) 10K type strain sequencing project: providing services to taxonomists for standard genome sequencing and annotation.</title>
        <authorList>
            <consortium name="The Broad Institute Genomics Platform"/>
            <consortium name="The Broad Institute Genome Sequencing Center for Infectious Disease"/>
            <person name="Wu L."/>
            <person name="Ma J."/>
        </authorList>
    </citation>
    <scope>NUCLEOTIDE SEQUENCE [LARGE SCALE GENOMIC DNA]</scope>
    <source>
        <strain evidence="4">JCM 16703</strain>
    </source>
</reference>
<feature type="domain" description="MaoC-like" evidence="2">
    <location>
        <begin position="197"/>
        <end position="263"/>
    </location>
</feature>
<dbReference type="Gene3D" id="3.10.129.10">
    <property type="entry name" value="Hotdog Thioesterase"/>
    <property type="match status" value="1"/>
</dbReference>
<name>A0ABP7XZL7_9ACTN</name>
<dbReference type="InterPro" id="IPR002539">
    <property type="entry name" value="MaoC-like_dom"/>
</dbReference>
<comment type="caution">
    <text evidence="3">The sequence shown here is derived from an EMBL/GenBank/DDBJ whole genome shotgun (WGS) entry which is preliminary data.</text>
</comment>
<evidence type="ECO:0000256" key="1">
    <source>
        <dbReference type="ARBA" id="ARBA00005254"/>
    </source>
</evidence>
<proteinExistence type="inferred from homology"/>